<name>A0A7J7KC33_BUGNE</name>
<accession>A0A7J7KC33</accession>
<sequence length="67" mass="7811">MLVQLKELFGFAYLANLNFRLLEKNAKGKRVRERKFLKAVRMWLTTIQMVKGVDPSARSAGILFQLR</sequence>
<reference evidence="1" key="1">
    <citation type="submission" date="2020-06" db="EMBL/GenBank/DDBJ databases">
        <title>Draft genome of Bugula neritina, a colonial animal packing powerful symbionts and potential medicines.</title>
        <authorList>
            <person name="Rayko M."/>
        </authorList>
    </citation>
    <scope>NUCLEOTIDE SEQUENCE [LARGE SCALE GENOMIC DNA]</scope>
    <source>
        <strain evidence="1">Kwan_BN1</strain>
    </source>
</reference>
<keyword evidence="2" id="KW-1185">Reference proteome</keyword>
<dbReference type="AlphaFoldDB" id="A0A7J7KC33"/>
<evidence type="ECO:0000313" key="1">
    <source>
        <dbReference type="EMBL" id="KAF6035106.1"/>
    </source>
</evidence>
<comment type="caution">
    <text evidence="1">The sequence shown here is derived from an EMBL/GenBank/DDBJ whole genome shotgun (WGS) entry which is preliminary data.</text>
</comment>
<organism evidence="1 2">
    <name type="scientific">Bugula neritina</name>
    <name type="common">Brown bryozoan</name>
    <name type="synonym">Sertularia neritina</name>
    <dbReference type="NCBI Taxonomy" id="10212"/>
    <lineage>
        <taxon>Eukaryota</taxon>
        <taxon>Metazoa</taxon>
        <taxon>Spiralia</taxon>
        <taxon>Lophotrochozoa</taxon>
        <taxon>Bryozoa</taxon>
        <taxon>Gymnolaemata</taxon>
        <taxon>Cheilostomatida</taxon>
        <taxon>Flustrina</taxon>
        <taxon>Buguloidea</taxon>
        <taxon>Bugulidae</taxon>
        <taxon>Bugula</taxon>
    </lineage>
</organism>
<dbReference type="Proteomes" id="UP000593567">
    <property type="component" value="Unassembled WGS sequence"/>
</dbReference>
<protein>
    <submittedName>
        <fullName evidence="1">Uncharacterized protein</fullName>
    </submittedName>
</protein>
<proteinExistence type="predicted"/>
<evidence type="ECO:0000313" key="2">
    <source>
        <dbReference type="Proteomes" id="UP000593567"/>
    </source>
</evidence>
<dbReference type="EMBL" id="VXIV02000934">
    <property type="protein sequence ID" value="KAF6035106.1"/>
    <property type="molecule type" value="Genomic_DNA"/>
</dbReference>
<gene>
    <name evidence="1" type="ORF">EB796_006581</name>
</gene>